<protein>
    <submittedName>
        <fullName evidence="2">Uncharacterized protein</fullName>
    </submittedName>
</protein>
<comment type="caution">
    <text evidence="2">The sequence shown here is derived from an EMBL/GenBank/DDBJ whole genome shotgun (WGS) entry which is preliminary data.</text>
</comment>
<evidence type="ECO:0000256" key="1">
    <source>
        <dbReference type="SAM" id="Phobius"/>
    </source>
</evidence>
<accession>A0A2M6W304</accession>
<reference evidence="3" key="1">
    <citation type="submission" date="2017-09" db="EMBL/GenBank/DDBJ databases">
        <title>Depth-based differentiation of microbial function through sediment-hosted aquifers and enrichment of novel symbionts in the deep terrestrial subsurface.</title>
        <authorList>
            <person name="Probst A.J."/>
            <person name="Ladd B."/>
            <person name="Jarett J.K."/>
            <person name="Geller-Mcgrath D.E."/>
            <person name="Sieber C.M.K."/>
            <person name="Emerson J.B."/>
            <person name="Anantharaman K."/>
            <person name="Thomas B.C."/>
            <person name="Malmstrom R."/>
            <person name="Stieglmeier M."/>
            <person name="Klingl A."/>
            <person name="Woyke T."/>
            <person name="Ryan C.M."/>
            <person name="Banfield J.F."/>
        </authorList>
    </citation>
    <scope>NUCLEOTIDE SEQUENCE [LARGE SCALE GENOMIC DNA]</scope>
</reference>
<sequence>MSNSSQKFSKTFSVIIIIILVVSFVGIIMTATLKPGELYLAAHGDQEALSAIGLGRQLQDIYYFLTSNNSVRSTINQIIFILLLIFVVVFLKKRIGNDNNKTI</sequence>
<keyword evidence="1" id="KW-0472">Membrane</keyword>
<name>A0A2M6W304_9BACT</name>
<keyword evidence="1" id="KW-0812">Transmembrane</keyword>
<feature type="transmembrane region" description="Helical" evidence="1">
    <location>
        <begin position="74"/>
        <end position="91"/>
    </location>
</feature>
<feature type="transmembrane region" description="Helical" evidence="1">
    <location>
        <begin position="12"/>
        <end position="33"/>
    </location>
</feature>
<gene>
    <name evidence="2" type="ORF">COU31_04340</name>
</gene>
<keyword evidence="1" id="KW-1133">Transmembrane helix</keyword>
<evidence type="ECO:0000313" key="3">
    <source>
        <dbReference type="Proteomes" id="UP000231183"/>
    </source>
</evidence>
<dbReference type="EMBL" id="PFBX01000049">
    <property type="protein sequence ID" value="PIT87161.1"/>
    <property type="molecule type" value="Genomic_DNA"/>
</dbReference>
<dbReference type="Proteomes" id="UP000231183">
    <property type="component" value="Unassembled WGS sequence"/>
</dbReference>
<evidence type="ECO:0000313" key="2">
    <source>
        <dbReference type="EMBL" id="PIT87161.1"/>
    </source>
</evidence>
<organism evidence="2 3">
    <name type="scientific">Candidatus Magasanikbacteria bacterium CG10_big_fil_rev_8_21_14_0_10_40_10</name>
    <dbReference type="NCBI Taxonomy" id="1974648"/>
    <lineage>
        <taxon>Bacteria</taxon>
        <taxon>Candidatus Magasanikiibacteriota</taxon>
    </lineage>
</organism>
<proteinExistence type="predicted"/>
<dbReference type="AlphaFoldDB" id="A0A2M6W304"/>